<evidence type="ECO:0000313" key="3">
    <source>
        <dbReference type="Proteomes" id="UP000762676"/>
    </source>
</evidence>
<dbReference type="AlphaFoldDB" id="A0AAV4H207"/>
<evidence type="ECO:0000256" key="1">
    <source>
        <dbReference type="SAM" id="MobiDB-lite"/>
    </source>
</evidence>
<evidence type="ECO:0000313" key="2">
    <source>
        <dbReference type="EMBL" id="GFR91554.1"/>
    </source>
</evidence>
<sequence length="120" mass="14593">MGLQGEGLRDWVDNQMKEEERRKREEFDRKKEERELEQKERDEKKLEMELQKELVEEEKELLRMKLESPVGLITMPTRKQQSATVKAPRLPPFEDHRDQIDSYLLRYERYAKTNGWPETS</sequence>
<dbReference type="EMBL" id="BMAT01001741">
    <property type="protein sequence ID" value="GFR91554.1"/>
    <property type="molecule type" value="Genomic_DNA"/>
</dbReference>
<comment type="caution">
    <text evidence="2">The sequence shown here is derived from an EMBL/GenBank/DDBJ whole genome shotgun (WGS) entry which is preliminary data.</text>
</comment>
<organism evidence="2 3">
    <name type="scientific">Elysia marginata</name>
    <dbReference type="NCBI Taxonomy" id="1093978"/>
    <lineage>
        <taxon>Eukaryota</taxon>
        <taxon>Metazoa</taxon>
        <taxon>Spiralia</taxon>
        <taxon>Lophotrochozoa</taxon>
        <taxon>Mollusca</taxon>
        <taxon>Gastropoda</taxon>
        <taxon>Heterobranchia</taxon>
        <taxon>Euthyneura</taxon>
        <taxon>Panpulmonata</taxon>
        <taxon>Sacoglossa</taxon>
        <taxon>Placobranchoidea</taxon>
        <taxon>Plakobranchidae</taxon>
        <taxon>Elysia</taxon>
    </lineage>
</organism>
<keyword evidence="3" id="KW-1185">Reference proteome</keyword>
<feature type="compositionally biased region" description="Basic and acidic residues" evidence="1">
    <location>
        <begin position="7"/>
        <end position="44"/>
    </location>
</feature>
<feature type="region of interest" description="Disordered" evidence="1">
    <location>
        <begin position="73"/>
        <end position="94"/>
    </location>
</feature>
<name>A0AAV4H207_9GAST</name>
<gene>
    <name evidence="2" type="ORF">ElyMa_000846300</name>
</gene>
<dbReference type="Proteomes" id="UP000762676">
    <property type="component" value="Unassembled WGS sequence"/>
</dbReference>
<reference evidence="2 3" key="1">
    <citation type="journal article" date="2021" name="Elife">
        <title>Chloroplast acquisition without the gene transfer in kleptoplastic sea slugs, Plakobranchus ocellatus.</title>
        <authorList>
            <person name="Maeda T."/>
            <person name="Takahashi S."/>
            <person name="Yoshida T."/>
            <person name="Shimamura S."/>
            <person name="Takaki Y."/>
            <person name="Nagai Y."/>
            <person name="Toyoda A."/>
            <person name="Suzuki Y."/>
            <person name="Arimoto A."/>
            <person name="Ishii H."/>
            <person name="Satoh N."/>
            <person name="Nishiyama T."/>
            <person name="Hasebe M."/>
            <person name="Maruyama T."/>
            <person name="Minagawa J."/>
            <person name="Obokata J."/>
            <person name="Shigenobu S."/>
        </authorList>
    </citation>
    <scope>NUCLEOTIDE SEQUENCE [LARGE SCALE GENOMIC DNA]</scope>
</reference>
<protein>
    <submittedName>
        <fullName evidence="2">Uncharacterized protein</fullName>
    </submittedName>
</protein>
<accession>A0AAV4H207</accession>
<proteinExistence type="predicted"/>
<feature type="region of interest" description="Disordered" evidence="1">
    <location>
        <begin position="1"/>
        <end position="44"/>
    </location>
</feature>